<dbReference type="PANTHER" id="PTHR11831:SF1">
    <property type="entry name" value="U3 SMALL NUCLEOLAR RIBONUCLEOPROTEIN PROTEIN IMP3"/>
    <property type="match status" value="1"/>
</dbReference>
<dbReference type="STRING" id="1555241.A0A4P9WXV3"/>
<evidence type="ECO:0000256" key="5">
    <source>
        <dbReference type="ARBA" id="ARBA00022884"/>
    </source>
</evidence>
<dbReference type="GO" id="GO:0034457">
    <property type="term" value="C:Mpp10 complex"/>
    <property type="evidence" value="ECO:0007669"/>
    <property type="project" value="TreeGrafter"/>
</dbReference>
<evidence type="ECO:0000256" key="2">
    <source>
        <dbReference type="ARBA" id="ARBA00007465"/>
    </source>
</evidence>
<dbReference type="InterPro" id="IPR002942">
    <property type="entry name" value="S4_RNA-bd"/>
</dbReference>
<keyword evidence="4" id="KW-0699">rRNA-binding</keyword>
<evidence type="ECO:0000313" key="15">
    <source>
        <dbReference type="Proteomes" id="UP000268535"/>
    </source>
</evidence>
<keyword evidence="7" id="KW-0687">Ribonucleoprotein</keyword>
<dbReference type="GO" id="GO:0032040">
    <property type="term" value="C:small-subunit processome"/>
    <property type="evidence" value="ECO:0007669"/>
    <property type="project" value="TreeGrafter"/>
</dbReference>
<evidence type="ECO:0000259" key="11">
    <source>
        <dbReference type="SMART" id="SM00363"/>
    </source>
</evidence>
<dbReference type="SMART" id="SM01390">
    <property type="entry name" value="Ribosomal_S4"/>
    <property type="match status" value="1"/>
</dbReference>
<dbReference type="Pfam" id="PF00163">
    <property type="entry name" value="Ribosomal_S4"/>
    <property type="match status" value="1"/>
</dbReference>
<keyword evidence="16" id="KW-1185">Reference proteome</keyword>
<dbReference type="AlphaFoldDB" id="A0A4P9WXV3"/>
<evidence type="ECO:0000313" key="16">
    <source>
        <dbReference type="Proteomes" id="UP000274922"/>
    </source>
</evidence>
<dbReference type="SMART" id="SM00363">
    <property type="entry name" value="S4"/>
    <property type="match status" value="1"/>
</dbReference>
<evidence type="ECO:0000256" key="1">
    <source>
        <dbReference type="ARBA" id="ARBA00004604"/>
    </source>
</evidence>
<dbReference type="InterPro" id="IPR001912">
    <property type="entry name" value="Ribosomal_uS4_N"/>
</dbReference>
<dbReference type="Pfam" id="PF01479">
    <property type="entry name" value="S4"/>
    <property type="match status" value="1"/>
</dbReference>
<dbReference type="GO" id="GO:0030515">
    <property type="term" value="F:snoRNA binding"/>
    <property type="evidence" value="ECO:0007669"/>
    <property type="project" value="TreeGrafter"/>
</dbReference>
<evidence type="ECO:0000313" key="13">
    <source>
        <dbReference type="EMBL" id="RKO97098.1"/>
    </source>
</evidence>
<comment type="similarity">
    <text evidence="2">Belongs to the universal ribosomal protein uS4 family.</text>
</comment>
<reference evidence="15 16" key="1">
    <citation type="journal article" date="2018" name="Nat. Microbiol.">
        <title>Leveraging single-cell genomics to expand the fungal tree of life.</title>
        <authorList>
            <person name="Ahrendt S.R."/>
            <person name="Quandt C.A."/>
            <person name="Ciobanu D."/>
            <person name="Clum A."/>
            <person name="Salamov A."/>
            <person name="Andreopoulos B."/>
            <person name="Cheng J.F."/>
            <person name="Woyke T."/>
            <person name="Pelin A."/>
            <person name="Henrissat B."/>
            <person name="Reynolds N.K."/>
            <person name="Benny G.L."/>
            <person name="Smith M.E."/>
            <person name="James T.Y."/>
            <person name="Grigoriev I.V."/>
        </authorList>
    </citation>
    <scope>NUCLEOTIDE SEQUENCE [LARGE SCALE GENOMIC DNA]</scope>
    <source>
        <strain evidence="15 16">ATCC 52028</strain>
    </source>
</reference>
<protein>
    <recommendedName>
        <fullName evidence="8">U3 small nucleolar ribonucleoprotein protein IMP3</fullName>
    </recommendedName>
    <alternativeName>
        <fullName evidence="9">U3 small nucleolar ribonucleoprotein protein imp3</fullName>
    </alternativeName>
</protein>
<evidence type="ECO:0000256" key="9">
    <source>
        <dbReference type="ARBA" id="ARBA00072223"/>
    </source>
</evidence>
<dbReference type="GO" id="GO:0006364">
    <property type="term" value="P:rRNA processing"/>
    <property type="evidence" value="ECO:0007669"/>
    <property type="project" value="TreeGrafter"/>
</dbReference>
<dbReference type="GO" id="GO:0042274">
    <property type="term" value="P:ribosomal small subunit biogenesis"/>
    <property type="evidence" value="ECO:0007669"/>
    <property type="project" value="TreeGrafter"/>
</dbReference>
<dbReference type="Proteomes" id="UP000274922">
    <property type="component" value="Unassembled WGS sequence"/>
</dbReference>
<dbReference type="Gene3D" id="3.10.290.10">
    <property type="entry name" value="RNA-binding S4 domain"/>
    <property type="match status" value="1"/>
</dbReference>
<gene>
    <name evidence="13" type="ORF">CAUPRSCDRAFT_7025</name>
    <name evidence="14" type="ORF">CXG81DRAFT_28808</name>
</gene>
<feature type="domain" description="RNA-binding S4" evidence="11">
    <location>
        <begin position="108"/>
        <end position="175"/>
    </location>
</feature>
<name>A0A4P9WXV3_9FUNG</name>
<dbReference type="PROSITE" id="PS50889">
    <property type="entry name" value="S4"/>
    <property type="match status" value="1"/>
</dbReference>
<dbReference type="EMBL" id="ML009414">
    <property type="protein sequence ID" value="RKO97098.1"/>
    <property type="molecule type" value="Genomic_DNA"/>
</dbReference>
<evidence type="ECO:0000259" key="12">
    <source>
        <dbReference type="SMART" id="SM01390"/>
    </source>
</evidence>
<keyword evidence="6" id="KW-0539">Nucleus</keyword>
<accession>A0A4P9WXV3</accession>
<dbReference type="EMBL" id="ML014472">
    <property type="protein sequence ID" value="RKO98351.1"/>
    <property type="molecule type" value="Genomic_DNA"/>
</dbReference>
<dbReference type="SUPFAM" id="SSF55174">
    <property type="entry name" value="Alpha-L RNA-binding motif"/>
    <property type="match status" value="1"/>
</dbReference>
<evidence type="ECO:0000256" key="3">
    <source>
        <dbReference type="ARBA" id="ARBA00022517"/>
    </source>
</evidence>
<dbReference type="PANTHER" id="PTHR11831">
    <property type="entry name" value="30S 40S RIBOSOMAL PROTEIN"/>
    <property type="match status" value="1"/>
</dbReference>
<dbReference type="OrthoDB" id="10248812at2759"/>
<keyword evidence="3" id="KW-0690">Ribosome biogenesis</keyword>
<evidence type="ECO:0000256" key="6">
    <source>
        <dbReference type="ARBA" id="ARBA00023242"/>
    </source>
</evidence>
<dbReference type="InterPro" id="IPR022801">
    <property type="entry name" value="Ribosomal_uS4"/>
</dbReference>
<feature type="domain" description="Small ribosomal subunit protein uS4 N-terminal" evidence="12">
    <location>
        <begin position="4"/>
        <end position="107"/>
    </location>
</feature>
<evidence type="ECO:0000256" key="7">
    <source>
        <dbReference type="ARBA" id="ARBA00023274"/>
    </source>
</evidence>
<dbReference type="FunFam" id="3.10.290.10:FF:000006">
    <property type="entry name" value="U3 small nucleolar ribonucleoprotein IMP3"/>
    <property type="match status" value="1"/>
</dbReference>
<reference evidence="13" key="3">
    <citation type="submission" date="2018-08" db="EMBL/GenBank/DDBJ databases">
        <title>Leveraging single-cell genomics to expand the Fungal Tree of Life.</title>
        <authorList>
            <consortium name="DOE Joint Genome Institute"/>
            <person name="Ahrendt S.R."/>
            <person name="Quandt C.A."/>
            <person name="Ciobanu D."/>
            <person name="Clum A."/>
            <person name="Salamov A."/>
            <person name="Andreopoulos B."/>
            <person name="Cheng J.-F."/>
            <person name="Woyke T."/>
            <person name="Pelin A."/>
            <person name="Henrissat B."/>
            <person name="Reynolds N."/>
            <person name="Benny G.L."/>
            <person name="Smith M.E."/>
            <person name="James T.Y."/>
            <person name="Grigoriev I.V."/>
        </authorList>
    </citation>
    <scope>NUCLEOTIDE SEQUENCE</scope>
    <source>
        <strain evidence="13">ATCC 52028</strain>
    </source>
</reference>
<sequence>MPRQLKHHEQKLLRKVDFFQWNTDTSLHENKIMRRYGLEKREEYIGYNKLAGEVKHLCHAILALDPRDEKRAAVTDALLKKLHAMGLLSSTSHLSSAAALTVSSFCRRRLPIMMCRLRMAERVSEATSLIRQGHVRVGPHPVTDPAYLVTRQMEDYITWVDTSKIKRKVLKYNDQLDDFDLLE</sequence>
<evidence type="ECO:0000256" key="10">
    <source>
        <dbReference type="PROSITE-ProRule" id="PRU00182"/>
    </source>
</evidence>
<evidence type="ECO:0000256" key="4">
    <source>
        <dbReference type="ARBA" id="ARBA00022730"/>
    </source>
</evidence>
<evidence type="ECO:0000256" key="8">
    <source>
        <dbReference type="ARBA" id="ARBA00069727"/>
    </source>
</evidence>
<keyword evidence="5 10" id="KW-0694">RNA-binding</keyword>
<reference evidence="14" key="2">
    <citation type="submission" date="2018-04" db="EMBL/GenBank/DDBJ databases">
        <title>Leveraging single-cell genomics to expand the Fungal Tree of Life.</title>
        <authorList>
            <consortium name="DOE Joint Genome Institute"/>
            <person name="Ahrendt S.R."/>
            <person name="Quandt C.A."/>
            <person name="Ciobanu D."/>
            <person name="Clum A."/>
            <person name="Salamov A."/>
            <person name="Andreopoulos B."/>
            <person name="Cheng J.-F."/>
            <person name="Woyke T."/>
            <person name="Pelin A."/>
            <person name="Henrissat B."/>
            <person name="Benny G.L."/>
            <person name="Smith M.E."/>
            <person name="James T.Y."/>
            <person name="Grigoriev I.V."/>
        </authorList>
    </citation>
    <scope>NUCLEOTIDE SEQUENCE</scope>
    <source>
        <strain evidence="14">ATCC 52028</strain>
    </source>
</reference>
<proteinExistence type="inferred from homology"/>
<dbReference type="CDD" id="cd00165">
    <property type="entry name" value="S4"/>
    <property type="match status" value="1"/>
</dbReference>
<evidence type="ECO:0000313" key="14">
    <source>
        <dbReference type="EMBL" id="RKO98351.1"/>
    </source>
</evidence>
<dbReference type="Proteomes" id="UP000268535">
    <property type="component" value="Unassembled WGS sequence"/>
</dbReference>
<dbReference type="GO" id="GO:0019843">
    <property type="term" value="F:rRNA binding"/>
    <property type="evidence" value="ECO:0007669"/>
    <property type="project" value="UniProtKB-KW"/>
</dbReference>
<comment type="subcellular location">
    <subcellularLocation>
        <location evidence="1">Nucleus</location>
        <location evidence="1">Nucleolus</location>
    </subcellularLocation>
</comment>
<dbReference type="InterPro" id="IPR036986">
    <property type="entry name" value="S4_RNA-bd_sf"/>
</dbReference>
<organism evidence="13 15">
    <name type="scientific">Caulochytrium protostelioides</name>
    <dbReference type="NCBI Taxonomy" id="1555241"/>
    <lineage>
        <taxon>Eukaryota</taxon>
        <taxon>Fungi</taxon>
        <taxon>Fungi incertae sedis</taxon>
        <taxon>Chytridiomycota</taxon>
        <taxon>Chytridiomycota incertae sedis</taxon>
        <taxon>Chytridiomycetes</taxon>
        <taxon>Caulochytriales</taxon>
        <taxon>Caulochytriaceae</taxon>
        <taxon>Caulochytrium</taxon>
    </lineage>
</organism>